<dbReference type="Pfam" id="PF15364">
    <property type="entry name" value="PAXIP1_C"/>
    <property type="match status" value="1"/>
</dbReference>
<feature type="compositionally biased region" description="Polar residues" evidence="1">
    <location>
        <begin position="232"/>
        <end position="264"/>
    </location>
</feature>
<feature type="compositionally biased region" description="Low complexity" evidence="1">
    <location>
        <begin position="446"/>
        <end position="458"/>
    </location>
</feature>
<feature type="region of interest" description="Disordered" evidence="1">
    <location>
        <begin position="446"/>
        <end position="486"/>
    </location>
</feature>
<feature type="compositionally biased region" description="Polar residues" evidence="1">
    <location>
        <begin position="545"/>
        <end position="566"/>
    </location>
</feature>
<protein>
    <recommendedName>
        <fullName evidence="4">WW domain-containing protein</fullName>
    </recommendedName>
</protein>
<reference evidence="2 3" key="1">
    <citation type="journal article" date="2021" name="Elife">
        <title>Chloroplast acquisition without the gene transfer in kleptoplastic sea slugs, Plakobranchus ocellatus.</title>
        <authorList>
            <person name="Maeda T."/>
            <person name="Takahashi S."/>
            <person name="Yoshida T."/>
            <person name="Shimamura S."/>
            <person name="Takaki Y."/>
            <person name="Nagai Y."/>
            <person name="Toyoda A."/>
            <person name="Suzuki Y."/>
            <person name="Arimoto A."/>
            <person name="Ishii H."/>
            <person name="Satoh N."/>
            <person name="Nishiyama T."/>
            <person name="Hasebe M."/>
            <person name="Maruyama T."/>
            <person name="Minagawa J."/>
            <person name="Obokata J."/>
            <person name="Shigenobu S."/>
        </authorList>
    </citation>
    <scope>NUCLEOTIDE SEQUENCE [LARGE SCALE GENOMIC DNA]</scope>
</reference>
<dbReference type="Proteomes" id="UP000762676">
    <property type="component" value="Unassembled WGS sequence"/>
</dbReference>
<accession>A0AAV4H750</accession>
<proteinExistence type="predicted"/>
<organism evidence="2 3">
    <name type="scientific">Elysia marginata</name>
    <dbReference type="NCBI Taxonomy" id="1093978"/>
    <lineage>
        <taxon>Eukaryota</taxon>
        <taxon>Metazoa</taxon>
        <taxon>Spiralia</taxon>
        <taxon>Lophotrochozoa</taxon>
        <taxon>Mollusca</taxon>
        <taxon>Gastropoda</taxon>
        <taxon>Heterobranchia</taxon>
        <taxon>Euthyneura</taxon>
        <taxon>Panpulmonata</taxon>
        <taxon>Sacoglossa</taxon>
        <taxon>Placobranchoidea</taxon>
        <taxon>Plakobranchidae</taxon>
        <taxon>Elysia</taxon>
    </lineage>
</organism>
<feature type="compositionally biased region" description="Basic and acidic residues" evidence="1">
    <location>
        <begin position="7"/>
        <end position="36"/>
    </location>
</feature>
<feature type="region of interest" description="Disordered" evidence="1">
    <location>
        <begin position="1"/>
        <end position="36"/>
    </location>
</feature>
<feature type="region of interest" description="Disordered" evidence="1">
    <location>
        <begin position="525"/>
        <end position="586"/>
    </location>
</feature>
<feature type="region of interest" description="Disordered" evidence="1">
    <location>
        <begin position="231"/>
        <end position="264"/>
    </location>
</feature>
<dbReference type="GO" id="GO:0044666">
    <property type="term" value="C:MLL3/4 complex"/>
    <property type="evidence" value="ECO:0007669"/>
    <property type="project" value="TreeGrafter"/>
</dbReference>
<feature type="compositionally biased region" description="Polar residues" evidence="1">
    <location>
        <begin position="301"/>
        <end position="340"/>
    </location>
</feature>
<feature type="region of interest" description="Disordered" evidence="1">
    <location>
        <begin position="297"/>
        <end position="340"/>
    </location>
</feature>
<dbReference type="AlphaFoldDB" id="A0AAV4H750"/>
<gene>
    <name evidence="2" type="ORF">ElyMa_006226700</name>
</gene>
<keyword evidence="3" id="KW-1185">Reference proteome</keyword>
<dbReference type="PANTHER" id="PTHR28467">
    <property type="entry name" value="PAXIP1-ASSOCIATED GLUTAMATE-RICH PROTEIN 1"/>
    <property type="match status" value="1"/>
</dbReference>
<evidence type="ECO:0008006" key="4">
    <source>
        <dbReference type="Google" id="ProtNLM"/>
    </source>
</evidence>
<feature type="compositionally biased region" description="Low complexity" evidence="1">
    <location>
        <begin position="179"/>
        <end position="196"/>
    </location>
</feature>
<dbReference type="InterPro" id="IPR028213">
    <property type="entry name" value="PA1"/>
</dbReference>
<dbReference type="GO" id="GO:0033148">
    <property type="term" value="P:positive regulation of intracellular estrogen receptor signaling pathway"/>
    <property type="evidence" value="ECO:0007669"/>
    <property type="project" value="TreeGrafter"/>
</dbReference>
<evidence type="ECO:0000313" key="3">
    <source>
        <dbReference type="Proteomes" id="UP000762676"/>
    </source>
</evidence>
<evidence type="ECO:0000256" key="1">
    <source>
        <dbReference type="SAM" id="MobiDB-lite"/>
    </source>
</evidence>
<name>A0AAV4H750_9GAST</name>
<feature type="compositionally biased region" description="Basic and acidic residues" evidence="1">
    <location>
        <begin position="567"/>
        <end position="577"/>
    </location>
</feature>
<dbReference type="PANTHER" id="PTHR28467:SF1">
    <property type="entry name" value="PAXIP1-ASSOCIATED GLUTAMATE-RICH PROTEIN 1"/>
    <property type="match status" value="1"/>
</dbReference>
<feature type="region of interest" description="Disordered" evidence="1">
    <location>
        <begin position="149"/>
        <end position="196"/>
    </location>
</feature>
<dbReference type="GO" id="GO:0030331">
    <property type="term" value="F:nuclear estrogen receptor binding"/>
    <property type="evidence" value="ECO:0007669"/>
    <property type="project" value="TreeGrafter"/>
</dbReference>
<dbReference type="EMBL" id="BMAT01012505">
    <property type="protein sequence ID" value="GFR93491.1"/>
    <property type="molecule type" value="Genomic_DNA"/>
</dbReference>
<sequence length="586" mass="60643">MASGEISSKDEKKDADDWRVEEPEEAKYNFSDEKGVWQPKPEDILTLFEKLAGGGPLPLKWQCPGRRPPKSKEEVAEESTTKSADLEREEEKEEKPVAPEASAFDFDEFSSDPNTKLTPIRAPGGSGRTPRTKKRARMDNIMDSLRKQHLQSVAEREARRARGSQSGAPNSRLFGLNRSAASSPAPAVSAITTTSAVPVNITTSAPLGGSAGVTTIPSFSRLPENNVVCEPMSSTVPETGTVTSTATELNTKTSSNSGKPTVQTPAVTKRDEIVMLPAPSDAANIISAADTSKPALVPALPTSNTSASQAPKTSSEATGSNPQNASVSDDTLSSNLSQTTTCSSSAAPLASAKGMTPTATQLTCISVTAEKNVLTTLSMAALSSEPVSSSVVSSQMCPVTFSTEPTSITSAEPLQHTAFISSTDLKLTSVAGLAITSSTTKPVTTVVPPTITGSTSTSPLPPIPAASADLSETSVSPPSLPPPYSVPLSTDATNIVSSSISTSISTPAPVASDTVPVPVSEQISEAPLSETKHSVCKPSSALVGSATSNSETSLTEVKTANVSHAESTPKDSVESEIKSMSLKGKS</sequence>
<evidence type="ECO:0000313" key="2">
    <source>
        <dbReference type="EMBL" id="GFR93491.1"/>
    </source>
</evidence>
<dbReference type="GO" id="GO:1902808">
    <property type="term" value="P:positive regulation of cell cycle G1/S phase transition"/>
    <property type="evidence" value="ECO:0007669"/>
    <property type="project" value="TreeGrafter"/>
</dbReference>
<feature type="region of interest" description="Disordered" evidence="1">
    <location>
        <begin position="54"/>
        <end position="137"/>
    </location>
</feature>
<comment type="caution">
    <text evidence="2">The sequence shown here is derived from an EMBL/GenBank/DDBJ whole genome shotgun (WGS) entry which is preliminary data.</text>
</comment>